<gene>
    <name evidence="2" type="ORF">NIES37_30440</name>
</gene>
<dbReference type="EMBL" id="AP018248">
    <property type="protein sequence ID" value="BAY99065.1"/>
    <property type="molecule type" value="Genomic_DNA"/>
</dbReference>
<accession>A0A1Z4N016</accession>
<name>A0A1Z4N016_9CYAN</name>
<organism evidence="2 3">
    <name type="scientific">Tolypothrix tenuis PCC 7101</name>
    <dbReference type="NCBI Taxonomy" id="231146"/>
    <lineage>
        <taxon>Bacteria</taxon>
        <taxon>Bacillati</taxon>
        <taxon>Cyanobacteriota</taxon>
        <taxon>Cyanophyceae</taxon>
        <taxon>Nostocales</taxon>
        <taxon>Tolypothrichaceae</taxon>
        <taxon>Tolypothrix</taxon>
    </lineage>
</organism>
<dbReference type="Pfam" id="PF01850">
    <property type="entry name" value="PIN"/>
    <property type="match status" value="1"/>
</dbReference>
<dbReference type="PANTHER" id="PTHR42188:SF1">
    <property type="entry name" value="23S RRNA-SPECIFIC ENDONUCLEASE VAPC20"/>
    <property type="match status" value="1"/>
</dbReference>
<dbReference type="GO" id="GO:0004521">
    <property type="term" value="F:RNA endonuclease activity"/>
    <property type="evidence" value="ECO:0007669"/>
    <property type="project" value="InterPro"/>
</dbReference>
<dbReference type="RefSeq" id="WP_096576934.1">
    <property type="nucleotide sequence ID" value="NZ_CAWNJS010000001.1"/>
</dbReference>
<evidence type="ECO:0000259" key="1">
    <source>
        <dbReference type="Pfam" id="PF01850"/>
    </source>
</evidence>
<feature type="domain" description="PIN" evidence="1">
    <location>
        <begin position="5"/>
        <end position="131"/>
    </location>
</feature>
<sequence>MKSEVFLDTTFAIALSAPQDKLHRRAVHLAEILETAGTRLVTTQAVMLEIGNLLCKQPFRHGAVTLLNALAADSKVAIVPLSPELYDRAFQLYCDRSEKEWSFVDCVSFIVMQYGGITEALTANEHFQQAGFRALLREEMAD</sequence>
<dbReference type="Gene3D" id="3.40.50.1010">
    <property type="entry name" value="5'-nuclease"/>
    <property type="match status" value="1"/>
</dbReference>
<dbReference type="PANTHER" id="PTHR42188">
    <property type="entry name" value="23S RRNA-SPECIFIC ENDONUCLEASE VAPC20"/>
    <property type="match status" value="1"/>
</dbReference>
<evidence type="ECO:0000313" key="2">
    <source>
        <dbReference type="EMBL" id="BAY99065.1"/>
    </source>
</evidence>
<dbReference type="Proteomes" id="UP000218785">
    <property type="component" value="Chromosome"/>
</dbReference>
<keyword evidence="3" id="KW-1185">Reference proteome</keyword>
<dbReference type="InterPro" id="IPR039018">
    <property type="entry name" value="VapC20-like"/>
</dbReference>
<dbReference type="AlphaFoldDB" id="A0A1Z4N016"/>
<dbReference type="SUPFAM" id="SSF88723">
    <property type="entry name" value="PIN domain-like"/>
    <property type="match status" value="1"/>
</dbReference>
<dbReference type="KEGG" id="ttq:NIES37_30440"/>
<dbReference type="InterPro" id="IPR029060">
    <property type="entry name" value="PIN-like_dom_sf"/>
</dbReference>
<proteinExistence type="predicted"/>
<reference evidence="2 3" key="1">
    <citation type="submission" date="2017-06" db="EMBL/GenBank/DDBJ databases">
        <title>Genome sequencing of cyanobaciteial culture collection at National Institute for Environmental Studies (NIES).</title>
        <authorList>
            <person name="Hirose Y."/>
            <person name="Shimura Y."/>
            <person name="Fujisawa T."/>
            <person name="Nakamura Y."/>
            <person name="Kawachi M."/>
        </authorList>
    </citation>
    <scope>NUCLEOTIDE SEQUENCE [LARGE SCALE GENOMIC DNA]</scope>
    <source>
        <strain evidence="2 3">NIES-37</strain>
    </source>
</reference>
<evidence type="ECO:0000313" key="3">
    <source>
        <dbReference type="Proteomes" id="UP000218785"/>
    </source>
</evidence>
<dbReference type="GO" id="GO:0016075">
    <property type="term" value="P:rRNA catabolic process"/>
    <property type="evidence" value="ECO:0007669"/>
    <property type="project" value="TreeGrafter"/>
</dbReference>
<protein>
    <recommendedName>
        <fullName evidence="1">PIN domain-containing protein</fullName>
    </recommendedName>
</protein>
<dbReference type="InterPro" id="IPR002716">
    <property type="entry name" value="PIN_dom"/>
</dbReference>